<feature type="domain" description="Lumazine-binding" evidence="11">
    <location>
        <begin position="100"/>
        <end position="196"/>
    </location>
</feature>
<comment type="catalytic activity">
    <reaction evidence="1">
        <text>2 6,7-dimethyl-8-(1-D-ribityl)lumazine + H(+) = 5-amino-6-(D-ribitylamino)uracil + riboflavin</text>
        <dbReference type="Rhea" id="RHEA:20772"/>
        <dbReference type="ChEBI" id="CHEBI:15378"/>
        <dbReference type="ChEBI" id="CHEBI:15934"/>
        <dbReference type="ChEBI" id="CHEBI:57986"/>
        <dbReference type="ChEBI" id="CHEBI:58201"/>
        <dbReference type="EC" id="2.5.1.9"/>
    </reaction>
</comment>
<dbReference type="NCBIfam" id="TIGR00187">
    <property type="entry name" value="ribE"/>
    <property type="match status" value="1"/>
</dbReference>
<dbReference type="OrthoDB" id="9788537at2"/>
<dbReference type="PATRIC" id="fig|1359163.3.peg.556"/>
<evidence type="ECO:0000256" key="1">
    <source>
        <dbReference type="ARBA" id="ARBA00000968"/>
    </source>
</evidence>
<evidence type="ECO:0000256" key="10">
    <source>
        <dbReference type="PROSITE-ProRule" id="PRU00524"/>
    </source>
</evidence>
<feature type="repeat" description="Lumazine-binding" evidence="10">
    <location>
        <begin position="1"/>
        <end position="99"/>
    </location>
</feature>
<feature type="repeat" description="Lumazine-binding" evidence="10">
    <location>
        <begin position="100"/>
        <end position="196"/>
    </location>
</feature>
<dbReference type="InterPro" id="IPR023366">
    <property type="entry name" value="ATP_synth_asu-like_sf"/>
</dbReference>
<name>A0A0F3NNC0_9RICK</name>
<evidence type="ECO:0000256" key="8">
    <source>
        <dbReference type="ARBA" id="ARBA00022737"/>
    </source>
</evidence>
<dbReference type="Proteomes" id="UP000033562">
    <property type="component" value="Unassembled WGS sequence"/>
</dbReference>
<sequence>MFKGIITHLATVTQINIYPNSDIAICISPENNDFLQGLMLGGSISCSGICLTIAELGNDYFSVTASQETLTCTNIGNWYEGYRINLEAALKLNDHIDGHFVQGHIDGTGKITSITSAGQSNIIEISTTLSLLKYIIKKGSVAVNGVSLTVNDVSNTTFKVNIIPYTWHNTIFQYVKTNDIVNIETDIIAKYIIQLQKNYKA</sequence>
<dbReference type="PROSITE" id="PS51177">
    <property type="entry name" value="LUMAZINE_BIND"/>
    <property type="match status" value="2"/>
</dbReference>
<dbReference type="PANTHER" id="PTHR21098:SF12">
    <property type="entry name" value="RIBOFLAVIN SYNTHASE"/>
    <property type="match status" value="1"/>
</dbReference>
<evidence type="ECO:0000256" key="7">
    <source>
        <dbReference type="ARBA" id="ARBA00022679"/>
    </source>
</evidence>
<evidence type="ECO:0000256" key="4">
    <source>
        <dbReference type="ARBA" id="ARBA00012827"/>
    </source>
</evidence>
<evidence type="ECO:0000256" key="6">
    <source>
        <dbReference type="ARBA" id="ARBA00022619"/>
    </source>
</evidence>
<dbReference type="Gene3D" id="2.40.30.20">
    <property type="match status" value="2"/>
</dbReference>
<dbReference type="SUPFAM" id="SSF63380">
    <property type="entry name" value="Riboflavin synthase domain-like"/>
    <property type="match status" value="2"/>
</dbReference>
<comment type="function">
    <text evidence="2">Catalyzes the dismutation of two molecules of 6,7-dimethyl-8-ribityllumazine, resulting in the formation of riboflavin and 5-amino-6-(D-ribitylamino)uracil.</text>
</comment>
<dbReference type="NCBIfam" id="NF006767">
    <property type="entry name" value="PRK09289.1"/>
    <property type="match status" value="1"/>
</dbReference>
<evidence type="ECO:0000256" key="9">
    <source>
        <dbReference type="NCBIfam" id="TIGR00187"/>
    </source>
</evidence>
<dbReference type="InterPro" id="IPR017938">
    <property type="entry name" value="Riboflavin_synthase-like_b-brl"/>
</dbReference>
<keyword evidence="6" id="KW-0686">Riboflavin biosynthesis</keyword>
<dbReference type="InterPro" id="IPR001783">
    <property type="entry name" value="Lumazine-bd"/>
</dbReference>
<dbReference type="PIRSF" id="PIRSF000498">
    <property type="entry name" value="Riboflavin_syn_A"/>
    <property type="match status" value="1"/>
</dbReference>
<reference evidence="12 13" key="1">
    <citation type="submission" date="2015-02" db="EMBL/GenBank/DDBJ databases">
        <title>Genome Sequencing of Rickettsiales.</title>
        <authorList>
            <person name="Daugherty S.C."/>
            <person name="Su Q."/>
            <person name="Abolude K."/>
            <person name="Beier-Sexton M."/>
            <person name="Carlyon J.A."/>
            <person name="Carter R."/>
            <person name="Day N.P."/>
            <person name="Dumler S.J."/>
            <person name="Dyachenko V."/>
            <person name="Godinez A."/>
            <person name="Kurtti T.J."/>
            <person name="Lichay M."/>
            <person name="Mullins K.E."/>
            <person name="Ott S."/>
            <person name="Pappas-Brown V."/>
            <person name="Paris D.H."/>
            <person name="Patel P."/>
            <person name="Richards A.L."/>
            <person name="Sadzewicz L."/>
            <person name="Sears K."/>
            <person name="Seidman D."/>
            <person name="Sengamalay N."/>
            <person name="Stenos J."/>
            <person name="Tallon L.J."/>
            <person name="Vincent G."/>
            <person name="Fraser C.M."/>
            <person name="Munderloh U."/>
            <person name="Dunning-Hotopp J.C."/>
        </authorList>
    </citation>
    <scope>NUCLEOTIDE SEQUENCE [LARGE SCALE GENOMIC DNA]</scope>
    <source>
        <strain evidence="12 13">RAC413</strain>
    </source>
</reference>
<accession>A0A0F3NNC0</accession>
<dbReference type="InterPro" id="IPR026017">
    <property type="entry name" value="Lumazine-bd_dom"/>
</dbReference>
<dbReference type="PANTHER" id="PTHR21098">
    <property type="entry name" value="RIBOFLAVIN SYNTHASE ALPHA CHAIN"/>
    <property type="match status" value="1"/>
</dbReference>
<gene>
    <name evidence="12" type="primary">ribE</name>
    <name evidence="12" type="ORF">NLO413_0569</name>
</gene>
<dbReference type="RefSeq" id="WP_045808957.1">
    <property type="nucleotide sequence ID" value="NZ_LANX01000001.1"/>
</dbReference>
<comment type="caution">
    <text evidence="12">The sequence shown here is derived from an EMBL/GenBank/DDBJ whole genome shotgun (WGS) entry which is preliminary data.</text>
</comment>
<evidence type="ECO:0000313" key="13">
    <source>
        <dbReference type="Proteomes" id="UP000033562"/>
    </source>
</evidence>
<keyword evidence="8" id="KW-0677">Repeat</keyword>
<keyword evidence="13" id="KW-1185">Reference proteome</keyword>
<dbReference type="AlphaFoldDB" id="A0A0F3NNC0"/>
<evidence type="ECO:0000313" key="12">
    <source>
        <dbReference type="EMBL" id="KJV69192.1"/>
    </source>
</evidence>
<evidence type="ECO:0000256" key="5">
    <source>
        <dbReference type="ARBA" id="ARBA00013950"/>
    </source>
</evidence>
<dbReference type="GO" id="GO:0009231">
    <property type="term" value="P:riboflavin biosynthetic process"/>
    <property type="evidence" value="ECO:0007669"/>
    <property type="project" value="UniProtKB-KW"/>
</dbReference>
<evidence type="ECO:0000256" key="3">
    <source>
        <dbReference type="ARBA" id="ARBA00004887"/>
    </source>
</evidence>
<organism evidence="12 13">
    <name type="scientific">Candidatus Neoehrlichia procyonis str. RAC413</name>
    <dbReference type="NCBI Taxonomy" id="1359163"/>
    <lineage>
        <taxon>Bacteria</taxon>
        <taxon>Pseudomonadati</taxon>
        <taxon>Pseudomonadota</taxon>
        <taxon>Alphaproteobacteria</taxon>
        <taxon>Rickettsiales</taxon>
        <taxon>Anaplasmataceae</taxon>
        <taxon>Candidatus Neoehrlichia</taxon>
    </lineage>
</organism>
<evidence type="ECO:0000259" key="11">
    <source>
        <dbReference type="PROSITE" id="PS51177"/>
    </source>
</evidence>
<dbReference type="EC" id="2.5.1.9" evidence="4 9"/>
<keyword evidence="7 12" id="KW-0808">Transferase</keyword>
<dbReference type="GO" id="GO:0004746">
    <property type="term" value="F:riboflavin synthase activity"/>
    <property type="evidence" value="ECO:0007669"/>
    <property type="project" value="UniProtKB-UniRule"/>
</dbReference>
<dbReference type="STRING" id="1359163.NLO413_0569"/>
<dbReference type="FunFam" id="2.40.30.20:FF:000004">
    <property type="entry name" value="Riboflavin synthase, alpha subunit"/>
    <property type="match status" value="1"/>
</dbReference>
<dbReference type="CDD" id="cd00402">
    <property type="entry name" value="Riboflavin_synthase_like"/>
    <property type="match status" value="1"/>
</dbReference>
<comment type="pathway">
    <text evidence="3">Cofactor biosynthesis; riboflavin biosynthesis; riboflavin from 2-hydroxy-3-oxobutyl phosphate and 5-amino-6-(D-ribitylamino)uracil: step 2/2.</text>
</comment>
<dbReference type="EMBL" id="LANX01000001">
    <property type="protein sequence ID" value="KJV69192.1"/>
    <property type="molecule type" value="Genomic_DNA"/>
</dbReference>
<feature type="domain" description="Lumazine-binding" evidence="11">
    <location>
        <begin position="1"/>
        <end position="99"/>
    </location>
</feature>
<evidence type="ECO:0000256" key="2">
    <source>
        <dbReference type="ARBA" id="ARBA00002803"/>
    </source>
</evidence>
<proteinExistence type="predicted"/>
<dbReference type="Pfam" id="PF00677">
    <property type="entry name" value="Lum_binding"/>
    <property type="match status" value="2"/>
</dbReference>
<protein>
    <recommendedName>
        <fullName evidence="5 9">Riboflavin synthase</fullName>
        <ecNumber evidence="4 9">2.5.1.9</ecNumber>
    </recommendedName>
</protein>